<organism evidence="1 2">
    <name type="scientific">Selenomonas montiformis</name>
    <dbReference type="NCBI Taxonomy" id="2652285"/>
    <lineage>
        <taxon>Bacteria</taxon>
        <taxon>Bacillati</taxon>
        <taxon>Bacillota</taxon>
        <taxon>Negativicutes</taxon>
        <taxon>Selenomonadales</taxon>
        <taxon>Selenomonadaceae</taxon>
        <taxon>Selenomonas</taxon>
    </lineage>
</organism>
<name>A0A6I2V044_9FIRM</name>
<keyword evidence="2" id="KW-1185">Reference proteome</keyword>
<keyword evidence="1" id="KW-0238">DNA-binding</keyword>
<dbReference type="AlphaFoldDB" id="A0A6I2V044"/>
<dbReference type="Proteomes" id="UP000430222">
    <property type="component" value="Unassembled WGS sequence"/>
</dbReference>
<dbReference type="GO" id="GO:0003677">
    <property type="term" value="F:DNA binding"/>
    <property type="evidence" value="ECO:0007669"/>
    <property type="project" value="UniProtKB-KW"/>
</dbReference>
<protein>
    <submittedName>
        <fullName evidence="1">DNA-binding protein</fullName>
    </submittedName>
</protein>
<gene>
    <name evidence="1" type="ORF">FYJ78_06520</name>
</gene>
<accession>A0A6I2V044</accession>
<evidence type="ECO:0000313" key="2">
    <source>
        <dbReference type="Proteomes" id="UP000430222"/>
    </source>
</evidence>
<dbReference type="EMBL" id="VUNL01000006">
    <property type="protein sequence ID" value="MSV24842.1"/>
    <property type="molecule type" value="Genomic_DNA"/>
</dbReference>
<evidence type="ECO:0000313" key="1">
    <source>
        <dbReference type="EMBL" id="MSV24842.1"/>
    </source>
</evidence>
<dbReference type="RefSeq" id="WP_154620604.1">
    <property type="nucleotide sequence ID" value="NZ_VUNL01000006.1"/>
</dbReference>
<comment type="caution">
    <text evidence="1">The sequence shown here is derived from an EMBL/GenBank/DDBJ whole genome shotgun (WGS) entry which is preliminary data.</text>
</comment>
<sequence>MEQESKKQEPLSRFIGADEVAKDTGCSRGFAYSIIKKINDRLEQQGYIIPRHGHTLRRKYYEMTGGE</sequence>
<reference evidence="1 2" key="1">
    <citation type="submission" date="2019-08" db="EMBL/GenBank/DDBJ databases">
        <title>In-depth cultivation of the pig gut microbiome towards novel bacterial diversity and tailored functional studies.</title>
        <authorList>
            <person name="Wylensek D."/>
            <person name="Hitch T.C.A."/>
            <person name="Clavel T."/>
        </authorList>
    </citation>
    <scope>NUCLEOTIDE SEQUENCE [LARGE SCALE GENOMIC DNA]</scope>
    <source>
        <strain evidence="2">WCA-380-WT-3B3</strain>
    </source>
</reference>
<proteinExistence type="predicted"/>